<keyword evidence="7" id="KW-0067">ATP-binding</keyword>
<keyword evidence="6" id="KW-0228">DNA excision</keyword>
<dbReference type="EMBL" id="LGPB01000126">
    <property type="protein sequence ID" value="KRG11423.1"/>
    <property type="molecule type" value="Genomic_DNA"/>
</dbReference>
<evidence type="ECO:0000256" key="7">
    <source>
        <dbReference type="ARBA" id="ARBA00022840"/>
    </source>
</evidence>
<sequence length="68" mass="7427">MIKTADYLIDLGPEGGDKGGTIVAKGTPEKVVQSAESYTGRYLKPILERDRKRMAQSIAEKMEITAKA</sequence>
<evidence type="ECO:0000256" key="2">
    <source>
        <dbReference type="ARBA" id="ARBA00022490"/>
    </source>
</evidence>
<reference evidence="14 15" key="1">
    <citation type="submission" date="2015-06" db="EMBL/GenBank/DDBJ databases">
        <title>Genome sequencing project of Bacillus galactosidilyticus PL133.</title>
        <authorList>
            <person name="Gaiero J."/>
            <person name="Nicol R."/>
            <person name="Habash M."/>
        </authorList>
    </citation>
    <scope>NUCLEOTIDE SEQUENCE [LARGE SCALE GENOMIC DNA]</scope>
    <source>
        <strain evidence="14 15">PL133</strain>
    </source>
</reference>
<evidence type="ECO:0000256" key="12">
    <source>
        <dbReference type="ARBA" id="ARBA00039316"/>
    </source>
</evidence>
<dbReference type="PANTHER" id="PTHR43152">
    <property type="entry name" value="UVRABC SYSTEM PROTEIN A"/>
    <property type="match status" value="1"/>
</dbReference>
<dbReference type="GO" id="GO:0006281">
    <property type="term" value="P:DNA repair"/>
    <property type="evidence" value="ECO:0007669"/>
    <property type="project" value="UniProtKB-KW"/>
</dbReference>
<keyword evidence="4" id="KW-0547">Nucleotide-binding</keyword>
<dbReference type="AlphaFoldDB" id="A0A0Q9XT01"/>
<organism evidence="14 15">
    <name type="scientific">Lederbergia galactosidilytica</name>
    <dbReference type="NCBI Taxonomy" id="217031"/>
    <lineage>
        <taxon>Bacteria</taxon>
        <taxon>Bacillati</taxon>
        <taxon>Bacillota</taxon>
        <taxon>Bacilli</taxon>
        <taxon>Bacillales</taxon>
        <taxon>Bacillaceae</taxon>
        <taxon>Lederbergia</taxon>
    </lineage>
</organism>
<comment type="subcellular location">
    <subcellularLocation>
        <location evidence="1">Cytoplasm</location>
    </subcellularLocation>
</comment>
<evidence type="ECO:0000256" key="8">
    <source>
        <dbReference type="ARBA" id="ARBA00022881"/>
    </source>
</evidence>
<evidence type="ECO:0000256" key="5">
    <source>
        <dbReference type="ARBA" id="ARBA00022763"/>
    </source>
</evidence>
<evidence type="ECO:0000313" key="14">
    <source>
        <dbReference type="EMBL" id="KRG11423.1"/>
    </source>
</evidence>
<name>A0A0Q9XT01_9BACI</name>
<keyword evidence="9" id="KW-0238">DNA-binding</keyword>
<accession>A0A0Q9XT01</accession>
<dbReference type="PANTHER" id="PTHR43152:SF3">
    <property type="entry name" value="UVRABC SYSTEM PROTEIN A"/>
    <property type="match status" value="1"/>
</dbReference>
<protein>
    <recommendedName>
        <fullName evidence="12">UvrABC system protein A</fullName>
    </recommendedName>
    <alternativeName>
        <fullName evidence="13">Excinuclease ABC subunit A</fullName>
    </alternativeName>
</protein>
<keyword evidence="3" id="KW-0677">Repeat</keyword>
<evidence type="ECO:0000256" key="13">
    <source>
        <dbReference type="ARBA" id="ARBA00042156"/>
    </source>
</evidence>
<dbReference type="Gene3D" id="3.40.50.300">
    <property type="entry name" value="P-loop containing nucleotide triphosphate hydrolases"/>
    <property type="match status" value="1"/>
</dbReference>
<keyword evidence="10" id="KW-0234">DNA repair</keyword>
<gene>
    <name evidence="14" type="ORF">ACA29_18215</name>
</gene>
<dbReference type="GO" id="GO:0004518">
    <property type="term" value="F:nuclease activity"/>
    <property type="evidence" value="ECO:0007669"/>
    <property type="project" value="UniProtKB-KW"/>
</dbReference>
<dbReference type="GO" id="GO:0005737">
    <property type="term" value="C:cytoplasm"/>
    <property type="evidence" value="ECO:0007669"/>
    <property type="project" value="UniProtKB-SubCell"/>
</dbReference>
<dbReference type="Proteomes" id="UP000053881">
    <property type="component" value="Unassembled WGS sequence"/>
</dbReference>
<keyword evidence="5" id="KW-0227">DNA damage</keyword>
<evidence type="ECO:0000256" key="4">
    <source>
        <dbReference type="ARBA" id="ARBA00022741"/>
    </source>
</evidence>
<evidence type="ECO:0000256" key="9">
    <source>
        <dbReference type="ARBA" id="ARBA00023125"/>
    </source>
</evidence>
<evidence type="ECO:0000256" key="3">
    <source>
        <dbReference type="ARBA" id="ARBA00022737"/>
    </source>
</evidence>
<comment type="similarity">
    <text evidence="11">Belongs to the ABC transporter superfamily. UvrA family.</text>
</comment>
<evidence type="ECO:0000256" key="6">
    <source>
        <dbReference type="ARBA" id="ARBA00022769"/>
    </source>
</evidence>
<evidence type="ECO:0000256" key="11">
    <source>
        <dbReference type="ARBA" id="ARBA00038000"/>
    </source>
</evidence>
<dbReference type="GO" id="GO:0005524">
    <property type="term" value="F:ATP binding"/>
    <property type="evidence" value="ECO:0007669"/>
    <property type="project" value="UniProtKB-KW"/>
</dbReference>
<comment type="caution">
    <text evidence="14">The sequence shown here is derived from an EMBL/GenBank/DDBJ whole genome shotgun (WGS) entry which is preliminary data.</text>
</comment>
<evidence type="ECO:0000256" key="10">
    <source>
        <dbReference type="ARBA" id="ARBA00023204"/>
    </source>
</evidence>
<evidence type="ECO:0000313" key="15">
    <source>
        <dbReference type="Proteomes" id="UP000053881"/>
    </source>
</evidence>
<dbReference type="PATRIC" id="fig|217031.4.peg.6170"/>
<dbReference type="GO" id="GO:0003677">
    <property type="term" value="F:DNA binding"/>
    <property type="evidence" value="ECO:0007669"/>
    <property type="project" value="UniProtKB-KW"/>
</dbReference>
<keyword evidence="2" id="KW-0963">Cytoplasm</keyword>
<evidence type="ECO:0000256" key="1">
    <source>
        <dbReference type="ARBA" id="ARBA00004496"/>
    </source>
</evidence>
<keyword evidence="8" id="KW-0267">Excision nuclease</keyword>
<proteinExistence type="inferred from homology"/>
<dbReference type="InterPro" id="IPR027417">
    <property type="entry name" value="P-loop_NTPase"/>
</dbReference>